<dbReference type="GO" id="GO:0016139">
    <property type="term" value="P:glycoside catabolic process"/>
    <property type="evidence" value="ECO:0007669"/>
    <property type="project" value="TreeGrafter"/>
</dbReference>
<keyword evidence="4" id="KW-0732">Signal</keyword>
<reference evidence="8 9" key="1">
    <citation type="submission" date="2019-04" db="EMBL/GenBank/DDBJ databases">
        <authorList>
            <person name="Van Vliet M D."/>
        </authorList>
    </citation>
    <scope>NUCLEOTIDE SEQUENCE [LARGE SCALE GENOMIC DNA]</scope>
    <source>
        <strain evidence="8 9">F1</strain>
    </source>
</reference>
<keyword evidence="6" id="KW-0326">Glycosidase</keyword>
<dbReference type="GO" id="GO:0005764">
    <property type="term" value="C:lysosome"/>
    <property type="evidence" value="ECO:0007669"/>
    <property type="project" value="TreeGrafter"/>
</dbReference>
<evidence type="ECO:0000313" key="9">
    <source>
        <dbReference type="Proteomes" id="UP000366872"/>
    </source>
</evidence>
<protein>
    <recommendedName>
        <fullName evidence="3">alpha-L-fucosidase</fullName>
        <ecNumber evidence="3">3.2.1.51</ecNumber>
    </recommendedName>
</protein>
<evidence type="ECO:0000256" key="3">
    <source>
        <dbReference type="ARBA" id="ARBA00012662"/>
    </source>
</evidence>
<dbReference type="InterPro" id="IPR000933">
    <property type="entry name" value="Glyco_hydro_29"/>
</dbReference>
<name>A0A6C2U838_PONDE</name>
<evidence type="ECO:0000256" key="6">
    <source>
        <dbReference type="ARBA" id="ARBA00023295"/>
    </source>
</evidence>
<evidence type="ECO:0000256" key="1">
    <source>
        <dbReference type="ARBA" id="ARBA00004071"/>
    </source>
</evidence>
<dbReference type="AlphaFoldDB" id="A0A6C2U838"/>
<comment type="similarity">
    <text evidence="2">Belongs to the glycosyl hydrolase 29 family.</text>
</comment>
<dbReference type="GO" id="GO:0004560">
    <property type="term" value="F:alpha-L-fucosidase activity"/>
    <property type="evidence" value="ECO:0007669"/>
    <property type="project" value="InterPro"/>
</dbReference>
<proteinExistence type="inferred from homology"/>
<evidence type="ECO:0000256" key="2">
    <source>
        <dbReference type="ARBA" id="ARBA00007951"/>
    </source>
</evidence>
<dbReference type="Gene3D" id="3.20.20.80">
    <property type="entry name" value="Glycosidases"/>
    <property type="match status" value="1"/>
</dbReference>
<keyword evidence="9" id="KW-1185">Reference proteome</keyword>
<dbReference type="PANTHER" id="PTHR10030:SF37">
    <property type="entry name" value="ALPHA-L-FUCOSIDASE-RELATED"/>
    <property type="match status" value="1"/>
</dbReference>
<dbReference type="SUPFAM" id="SSF51445">
    <property type="entry name" value="(Trans)glycosidases"/>
    <property type="match status" value="1"/>
</dbReference>
<dbReference type="EMBL" id="CAAHFG010000003">
    <property type="protein sequence ID" value="VGO16272.1"/>
    <property type="molecule type" value="Genomic_DNA"/>
</dbReference>
<dbReference type="RefSeq" id="WP_136081803.1">
    <property type="nucleotide sequence ID" value="NZ_CAAHFG010000003.1"/>
</dbReference>
<dbReference type="Gene3D" id="2.60.40.1180">
    <property type="entry name" value="Golgi alpha-mannosidase II"/>
    <property type="match status" value="1"/>
</dbReference>
<comment type="function">
    <text evidence="1">Alpha-L-fucosidase is responsible for hydrolyzing the alpha-1,6-linked fucose joined to the reducing-end N-acetylglucosamine of the carbohydrate moieties of glycoproteins.</text>
</comment>
<organism evidence="8 9">
    <name type="scientific">Pontiella desulfatans</name>
    <dbReference type="NCBI Taxonomy" id="2750659"/>
    <lineage>
        <taxon>Bacteria</taxon>
        <taxon>Pseudomonadati</taxon>
        <taxon>Kiritimatiellota</taxon>
        <taxon>Kiritimatiellia</taxon>
        <taxon>Kiritimatiellales</taxon>
        <taxon>Pontiellaceae</taxon>
        <taxon>Pontiella</taxon>
    </lineage>
</organism>
<dbReference type="GO" id="GO:0006004">
    <property type="term" value="P:fucose metabolic process"/>
    <property type="evidence" value="ECO:0007669"/>
    <property type="project" value="InterPro"/>
</dbReference>
<evidence type="ECO:0000259" key="7">
    <source>
        <dbReference type="Pfam" id="PF01120"/>
    </source>
</evidence>
<dbReference type="EC" id="3.2.1.51" evidence="3"/>
<dbReference type="InterPro" id="IPR016286">
    <property type="entry name" value="FUC_metazoa-typ"/>
</dbReference>
<evidence type="ECO:0000256" key="5">
    <source>
        <dbReference type="ARBA" id="ARBA00022801"/>
    </source>
</evidence>
<dbReference type="PANTHER" id="PTHR10030">
    <property type="entry name" value="ALPHA-L-FUCOSIDASE"/>
    <property type="match status" value="1"/>
</dbReference>
<sequence>MRNIIFSLIAALLVVGAVEAKTYEPKWESLATAPVPEWWDQGKLGIFIHWGPYSVAGYKDRHRGYAEAITADMYKKPERYTEFMTEKFGATMPEFGYKDMVPLFKAENWDPAEWAKLFKDAGATYVLPTGEHHDGYVLWDSELTPWTAAKKGPMRDLIGDLGKAVRAEGMKYGITYHRERHPDRFTRETGLIDEEIERMPEAASLYGPFEYDDAFIADYVARWKEAETKYQPDFMWIDDVPFLREEDPQVAKFEAAFRKMMADYLNAAEGWGKQVWFNNKGKTINWPEGVGCIEADNLKMETIGPRWQNPATLGTSYAYMENEEINDLYKTPAELVRLLCDVVSKNGNLLLNIGPRADGTIPEGMKIRLLALGDWLKINGEAIYSSNPWKTYGEYAGELIENEEGVHYTSHSMHIHEQEFRYTSKGGAIYIIAFQPLEKSITLKSFKGFNQKIKSISQLGSDTSIDWTMTDEGLQLRAKNAPFNLASVYKVTY</sequence>
<dbReference type="InterPro" id="IPR057739">
    <property type="entry name" value="Glyco_hydro_29_N"/>
</dbReference>
<keyword evidence="5" id="KW-0378">Hydrolase</keyword>
<dbReference type="Pfam" id="PF01120">
    <property type="entry name" value="Alpha_L_fucos"/>
    <property type="match status" value="1"/>
</dbReference>
<dbReference type="InterPro" id="IPR017853">
    <property type="entry name" value="GH"/>
</dbReference>
<evidence type="ECO:0000256" key="4">
    <source>
        <dbReference type="ARBA" id="ARBA00022729"/>
    </source>
</evidence>
<gene>
    <name evidence="8" type="ORF">PDESU_04863</name>
</gene>
<dbReference type="SMART" id="SM00812">
    <property type="entry name" value="Alpha_L_fucos"/>
    <property type="match status" value="1"/>
</dbReference>
<dbReference type="InterPro" id="IPR013780">
    <property type="entry name" value="Glyco_hydro_b"/>
</dbReference>
<dbReference type="PRINTS" id="PR00741">
    <property type="entry name" value="GLHYDRLASE29"/>
</dbReference>
<dbReference type="Proteomes" id="UP000366872">
    <property type="component" value="Unassembled WGS sequence"/>
</dbReference>
<evidence type="ECO:0000313" key="8">
    <source>
        <dbReference type="EMBL" id="VGO16272.1"/>
    </source>
</evidence>
<feature type="domain" description="Glycoside hydrolase family 29 N-terminal" evidence="7">
    <location>
        <begin position="18"/>
        <end position="381"/>
    </location>
</feature>
<accession>A0A6C2U838</accession>